<proteinExistence type="predicted"/>
<dbReference type="InterPro" id="IPR033877">
    <property type="entry name" value="Frm2/Hbn1"/>
</dbReference>
<dbReference type="PANTHER" id="PTHR43035:SF1">
    <property type="entry name" value="FATTY ACID REPRESSION MUTANT PROTEIN 2-RELATED"/>
    <property type="match status" value="1"/>
</dbReference>
<name>A0AAE3EK37_9SPIR</name>
<dbReference type="GO" id="GO:0005737">
    <property type="term" value="C:cytoplasm"/>
    <property type="evidence" value="ECO:0007669"/>
    <property type="project" value="UniProtKB-SubCell"/>
</dbReference>
<sequence>MARSFIEAVKNRRSIYALGRMDAVTQGEVEKAVHESILHVPSAFNSQSARIVVLWGKQSDSFWKAVGDVLKKIVPPESFGQTEAKLQSFAAGLGTILFFEDQEVVESLMTSYPLYQDNFPVWSLQSSGMLQFAVWTMLEDLGLGASLQHYNPLVDDFVRKEWNVPASWKLLAQMPFGSVEAPAGEKTFTPLEGRVLTFK</sequence>
<dbReference type="GO" id="GO:0016491">
    <property type="term" value="F:oxidoreductase activity"/>
    <property type="evidence" value="ECO:0007669"/>
    <property type="project" value="UniProtKB-KW"/>
</dbReference>
<evidence type="ECO:0000256" key="2">
    <source>
        <dbReference type="ARBA" id="ARBA00022490"/>
    </source>
</evidence>
<comment type="subcellular location">
    <subcellularLocation>
        <location evidence="1">Cytoplasm</location>
    </subcellularLocation>
</comment>
<keyword evidence="3" id="KW-0560">Oxidoreductase</keyword>
<dbReference type="Gene3D" id="3.40.109.10">
    <property type="entry name" value="NADH Oxidase"/>
    <property type="match status" value="1"/>
</dbReference>
<organism evidence="5 6">
    <name type="scientific">Teretinema zuelzerae</name>
    <dbReference type="NCBI Taxonomy" id="156"/>
    <lineage>
        <taxon>Bacteria</taxon>
        <taxon>Pseudomonadati</taxon>
        <taxon>Spirochaetota</taxon>
        <taxon>Spirochaetia</taxon>
        <taxon>Spirochaetales</taxon>
        <taxon>Treponemataceae</taxon>
        <taxon>Teretinema</taxon>
    </lineage>
</organism>
<evidence type="ECO:0000256" key="3">
    <source>
        <dbReference type="ARBA" id="ARBA00023002"/>
    </source>
</evidence>
<evidence type="ECO:0000256" key="1">
    <source>
        <dbReference type="ARBA" id="ARBA00004496"/>
    </source>
</evidence>
<dbReference type="PANTHER" id="PTHR43035">
    <property type="entry name" value="FATTY ACID REPRESSION MUTANT PROTEIN 2-RELATED"/>
    <property type="match status" value="1"/>
</dbReference>
<reference evidence="5" key="1">
    <citation type="submission" date="2021-08" db="EMBL/GenBank/DDBJ databases">
        <title>Comparative analyses of Brucepasteria parasyntrophica and Teretinema zuelzerae.</title>
        <authorList>
            <person name="Song Y."/>
            <person name="Brune A."/>
        </authorList>
    </citation>
    <scope>NUCLEOTIDE SEQUENCE</scope>
    <source>
        <strain evidence="5">DSM 1903</strain>
    </source>
</reference>
<dbReference type="AlphaFoldDB" id="A0AAE3EK37"/>
<dbReference type="RefSeq" id="WP_230758746.1">
    <property type="nucleotide sequence ID" value="NZ_JAINWA010000003.1"/>
</dbReference>
<comment type="caution">
    <text evidence="5">The sequence shown here is derived from an EMBL/GenBank/DDBJ whole genome shotgun (WGS) entry which is preliminary data.</text>
</comment>
<dbReference type="InterPro" id="IPR000415">
    <property type="entry name" value="Nitroreductase-like"/>
</dbReference>
<dbReference type="FunFam" id="3.40.109.10:FF:000001">
    <property type="entry name" value="Nitroreductase family"/>
    <property type="match status" value="1"/>
</dbReference>
<dbReference type="GO" id="GO:0034599">
    <property type="term" value="P:cellular response to oxidative stress"/>
    <property type="evidence" value="ECO:0007669"/>
    <property type="project" value="InterPro"/>
</dbReference>
<evidence type="ECO:0000313" key="6">
    <source>
        <dbReference type="Proteomes" id="UP001198163"/>
    </source>
</evidence>
<accession>A0AAE3EK37</accession>
<dbReference type="SUPFAM" id="SSF55469">
    <property type="entry name" value="FMN-dependent nitroreductase-like"/>
    <property type="match status" value="1"/>
</dbReference>
<evidence type="ECO:0000313" key="5">
    <source>
        <dbReference type="EMBL" id="MCD1656184.1"/>
    </source>
</evidence>
<feature type="domain" description="Nitroreductase" evidence="4">
    <location>
        <begin position="9"/>
        <end position="177"/>
    </location>
</feature>
<dbReference type="CDD" id="cd02140">
    <property type="entry name" value="Frm2-like"/>
    <property type="match status" value="1"/>
</dbReference>
<keyword evidence="6" id="KW-1185">Reference proteome</keyword>
<dbReference type="InterPro" id="IPR029479">
    <property type="entry name" value="Nitroreductase"/>
</dbReference>
<protein>
    <submittedName>
        <fullName evidence="5">Nitroreductase family protein</fullName>
    </submittedName>
</protein>
<gene>
    <name evidence="5" type="ORF">K7J14_15930</name>
</gene>
<evidence type="ECO:0000259" key="4">
    <source>
        <dbReference type="Pfam" id="PF00881"/>
    </source>
</evidence>
<dbReference type="Proteomes" id="UP001198163">
    <property type="component" value="Unassembled WGS sequence"/>
</dbReference>
<dbReference type="Pfam" id="PF00881">
    <property type="entry name" value="Nitroreductase"/>
    <property type="match status" value="1"/>
</dbReference>
<dbReference type="EMBL" id="JAINWA010000003">
    <property type="protein sequence ID" value="MCD1656184.1"/>
    <property type="molecule type" value="Genomic_DNA"/>
</dbReference>
<keyword evidence="2" id="KW-0963">Cytoplasm</keyword>